<gene>
    <name evidence="1" type="ORF">THAPSDRAFT_24255</name>
</gene>
<dbReference type="RefSeq" id="XP_002292929.1">
    <property type="nucleotide sequence ID" value="XM_002292893.1"/>
</dbReference>
<reference evidence="1 2" key="2">
    <citation type="journal article" date="2008" name="Nature">
        <title>The Phaeodactylum genome reveals the evolutionary history of diatom genomes.</title>
        <authorList>
            <person name="Bowler C."/>
            <person name="Allen A.E."/>
            <person name="Badger J.H."/>
            <person name="Grimwood J."/>
            <person name="Jabbari K."/>
            <person name="Kuo A."/>
            <person name="Maheswari U."/>
            <person name="Martens C."/>
            <person name="Maumus F."/>
            <person name="Otillar R.P."/>
            <person name="Rayko E."/>
            <person name="Salamov A."/>
            <person name="Vandepoele K."/>
            <person name="Beszteri B."/>
            <person name="Gruber A."/>
            <person name="Heijde M."/>
            <person name="Katinka M."/>
            <person name="Mock T."/>
            <person name="Valentin K."/>
            <person name="Verret F."/>
            <person name="Berges J.A."/>
            <person name="Brownlee C."/>
            <person name="Cadoret J.P."/>
            <person name="Chiovitti A."/>
            <person name="Choi C.J."/>
            <person name="Coesel S."/>
            <person name="De Martino A."/>
            <person name="Detter J.C."/>
            <person name="Durkin C."/>
            <person name="Falciatore A."/>
            <person name="Fournet J."/>
            <person name="Haruta M."/>
            <person name="Huysman M.J."/>
            <person name="Jenkins B.D."/>
            <person name="Jiroutova K."/>
            <person name="Jorgensen R.E."/>
            <person name="Joubert Y."/>
            <person name="Kaplan A."/>
            <person name="Kroger N."/>
            <person name="Kroth P.G."/>
            <person name="La Roche J."/>
            <person name="Lindquist E."/>
            <person name="Lommer M."/>
            <person name="Martin-Jezequel V."/>
            <person name="Lopez P.J."/>
            <person name="Lucas S."/>
            <person name="Mangogna M."/>
            <person name="McGinnis K."/>
            <person name="Medlin L.K."/>
            <person name="Montsant A."/>
            <person name="Oudot-Le Secq M.P."/>
            <person name="Napoli C."/>
            <person name="Obornik M."/>
            <person name="Parker M.S."/>
            <person name="Petit J.L."/>
            <person name="Porcel B.M."/>
            <person name="Poulsen N."/>
            <person name="Robison M."/>
            <person name="Rychlewski L."/>
            <person name="Rynearson T.A."/>
            <person name="Schmutz J."/>
            <person name="Shapiro H."/>
            <person name="Siaut M."/>
            <person name="Stanley M."/>
            <person name="Sussman M.R."/>
            <person name="Taylor A.R."/>
            <person name="Vardi A."/>
            <person name="von Dassow P."/>
            <person name="Vyverman W."/>
            <person name="Willis A."/>
            <person name="Wyrwicz L.S."/>
            <person name="Rokhsar D.S."/>
            <person name="Weissenbach J."/>
            <person name="Armbrust E.V."/>
            <person name="Green B.R."/>
            <person name="Van de Peer Y."/>
            <person name="Grigoriev I.V."/>
        </authorList>
    </citation>
    <scope>NUCLEOTIDE SEQUENCE [LARGE SCALE GENOMIC DNA]</scope>
    <source>
        <strain evidence="1 2">CCMP1335</strain>
    </source>
</reference>
<dbReference type="Proteomes" id="UP000001449">
    <property type="component" value="Chromosome 10"/>
</dbReference>
<dbReference type="GeneID" id="7450779"/>
<evidence type="ECO:0000313" key="1">
    <source>
        <dbReference type="EMBL" id="EED90125.1"/>
    </source>
</evidence>
<dbReference type="HOGENOM" id="CLU_800478_0_0_1"/>
<organism evidence="1 2">
    <name type="scientific">Thalassiosira pseudonana</name>
    <name type="common">Marine diatom</name>
    <name type="synonym">Cyclotella nana</name>
    <dbReference type="NCBI Taxonomy" id="35128"/>
    <lineage>
        <taxon>Eukaryota</taxon>
        <taxon>Sar</taxon>
        <taxon>Stramenopiles</taxon>
        <taxon>Ochrophyta</taxon>
        <taxon>Bacillariophyta</taxon>
        <taxon>Coscinodiscophyceae</taxon>
        <taxon>Thalassiosirophycidae</taxon>
        <taxon>Thalassiosirales</taxon>
        <taxon>Thalassiosiraceae</taxon>
        <taxon>Thalassiosira</taxon>
    </lineage>
</organism>
<dbReference type="AlphaFoldDB" id="B8C8U8"/>
<reference evidence="1 2" key="1">
    <citation type="journal article" date="2004" name="Science">
        <title>The genome of the diatom Thalassiosira pseudonana: ecology, evolution, and metabolism.</title>
        <authorList>
            <person name="Armbrust E.V."/>
            <person name="Berges J.A."/>
            <person name="Bowler C."/>
            <person name="Green B.R."/>
            <person name="Martinez D."/>
            <person name="Putnam N.H."/>
            <person name="Zhou S."/>
            <person name="Allen A.E."/>
            <person name="Apt K.E."/>
            <person name="Bechner M."/>
            <person name="Brzezinski M.A."/>
            <person name="Chaal B.K."/>
            <person name="Chiovitti A."/>
            <person name="Davis A.K."/>
            <person name="Demarest M.S."/>
            <person name="Detter J.C."/>
            <person name="Glavina T."/>
            <person name="Goodstein D."/>
            <person name="Hadi M.Z."/>
            <person name="Hellsten U."/>
            <person name="Hildebrand M."/>
            <person name="Jenkins B.D."/>
            <person name="Jurka J."/>
            <person name="Kapitonov V.V."/>
            <person name="Kroger N."/>
            <person name="Lau W.W."/>
            <person name="Lane T.W."/>
            <person name="Larimer F.W."/>
            <person name="Lippmeier J.C."/>
            <person name="Lucas S."/>
            <person name="Medina M."/>
            <person name="Montsant A."/>
            <person name="Obornik M."/>
            <person name="Parker M.S."/>
            <person name="Palenik B."/>
            <person name="Pazour G.J."/>
            <person name="Richardson P.M."/>
            <person name="Rynearson T.A."/>
            <person name="Saito M.A."/>
            <person name="Schwartz D.C."/>
            <person name="Thamatrakoln K."/>
            <person name="Valentin K."/>
            <person name="Vardi A."/>
            <person name="Wilkerson F.P."/>
            <person name="Rokhsar D.S."/>
        </authorList>
    </citation>
    <scope>NUCLEOTIDE SEQUENCE [LARGE SCALE GENOMIC DNA]</scope>
    <source>
        <strain evidence="1 2">CCMP1335</strain>
    </source>
</reference>
<dbReference type="KEGG" id="tps:THAPSDRAFT_24255"/>
<name>B8C8U8_THAPS</name>
<dbReference type="PaxDb" id="35128-Thaps24255"/>
<dbReference type="InParanoid" id="B8C8U8"/>
<keyword evidence="2" id="KW-1185">Reference proteome</keyword>
<accession>B8C8U8</accession>
<protein>
    <submittedName>
        <fullName evidence="1">Uncharacterized protein</fullName>
    </submittedName>
</protein>
<dbReference type="EMBL" id="CM000646">
    <property type="protein sequence ID" value="EED90125.1"/>
    <property type="molecule type" value="Genomic_DNA"/>
</dbReference>
<evidence type="ECO:0000313" key="2">
    <source>
        <dbReference type="Proteomes" id="UP000001449"/>
    </source>
</evidence>
<proteinExistence type="predicted"/>
<sequence>MHQFRVERFTLYASLRISITLFFFYKGCRPLCPSKASASTIPTPSCPSPTMPSRLTFKKGIYAWYISNREPHQAEIIDLYTDDDGLKLAKVKWANGTFGDFPLCTFTPMFDSSKRERRATKMFAPEVAFNGRRRREKTEEKSQINKETVVLSISSLKLKRTPAKSKSTSTQRTKKKRIIKQRVRSRAKAVAWSSGMSKAVALSSSRVRNNVDAVDDEADYNSLWEYYLKPVLRKDEELPSGMVLRHKLVACNMLRFKDDKVRRVLHSKIKCLERSGKRGDIYRILKALRSHDMGVTDGDVPLELKNEVPEAVVSDEVEMLGTNNEGADERIFVTVKKERSTRVVDTN</sequence>